<dbReference type="EMBL" id="DF977569">
    <property type="protein sequence ID" value="GAP93450.1"/>
    <property type="molecule type" value="Genomic_DNA"/>
</dbReference>
<protein>
    <submittedName>
        <fullName evidence="1">Uncharacterized protein</fullName>
    </submittedName>
</protein>
<name>A0A1W2TXK3_ROSNE</name>
<sequence length="228" mass="26643">MACITCKLSLDDHHSALRVLGELPFGIAKSVLRHQWHKDITRIIYAHAEHLHDERMSGCPPTHRQQLSYLDTDIKRHRAEYITCYLHAVIEVNRHEEVGATLVTREHEILICRKLEEALNYDLPNDLDAVFRGPKPYAWKGVMTWEQSKYYQDDVQNSIETEDHTLGQHCMQQVVDSRLITVIPTTVRPSGCDGFPMFIPKTPDPMWCWNQTTEHIREYQHMTKPDLF</sequence>
<gene>
    <name evidence="1" type="ORF">SAMD00023353_12400070</name>
</gene>
<reference evidence="1" key="1">
    <citation type="submission" date="2016-03" db="EMBL/GenBank/DDBJ databases">
        <title>Draft genome sequence of Rosellinia necatrix.</title>
        <authorList>
            <person name="Kanematsu S."/>
        </authorList>
    </citation>
    <scope>NUCLEOTIDE SEQUENCE [LARGE SCALE GENOMIC DNA]</scope>
    <source>
        <strain evidence="1">W97</strain>
    </source>
</reference>
<proteinExistence type="predicted"/>
<accession>A0A1W2TXK3</accession>
<organism evidence="1">
    <name type="scientific">Rosellinia necatrix</name>
    <name type="common">White root-rot fungus</name>
    <dbReference type="NCBI Taxonomy" id="77044"/>
    <lineage>
        <taxon>Eukaryota</taxon>
        <taxon>Fungi</taxon>
        <taxon>Dikarya</taxon>
        <taxon>Ascomycota</taxon>
        <taxon>Pezizomycotina</taxon>
        <taxon>Sordariomycetes</taxon>
        <taxon>Xylariomycetidae</taxon>
        <taxon>Xylariales</taxon>
        <taxon>Xylariaceae</taxon>
        <taxon>Rosellinia</taxon>
    </lineage>
</organism>
<evidence type="ECO:0000313" key="1">
    <source>
        <dbReference type="EMBL" id="GAP93450.1"/>
    </source>
</evidence>
<evidence type="ECO:0000313" key="2">
    <source>
        <dbReference type="Proteomes" id="UP000054516"/>
    </source>
</evidence>
<dbReference type="Proteomes" id="UP000054516">
    <property type="component" value="Unassembled WGS sequence"/>
</dbReference>
<keyword evidence="2" id="KW-1185">Reference proteome</keyword>
<dbReference type="AlphaFoldDB" id="A0A1W2TXK3"/>
<dbReference type="OrthoDB" id="4704596at2759"/>